<dbReference type="EMBL" id="JAJNOR010000006">
    <property type="protein sequence ID" value="MCD2493056.1"/>
    <property type="molecule type" value="Genomic_DNA"/>
</dbReference>
<gene>
    <name evidence="1" type="ORF">LQE92_10550</name>
</gene>
<dbReference type="RefSeq" id="WP_231062926.1">
    <property type="nucleotide sequence ID" value="NZ_JAJNOR010000006.1"/>
</dbReference>
<dbReference type="InterPro" id="IPR036736">
    <property type="entry name" value="ACP-like_sf"/>
</dbReference>
<keyword evidence="2" id="KW-1185">Reference proteome</keyword>
<evidence type="ECO:0000313" key="2">
    <source>
        <dbReference type="Proteomes" id="UP001299265"/>
    </source>
</evidence>
<organism evidence="1 2">
    <name type="scientific">Lientehia hominis</name>
    <dbReference type="NCBI Taxonomy" id="2897778"/>
    <lineage>
        <taxon>Bacteria</taxon>
        <taxon>Bacillati</taxon>
        <taxon>Bacillota</taxon>
        <taxon>Clostridia</taxon>
        <taxon>Lachnospirales</taxon>
        <taxon>Lachnospiraceae</taxon>
        <taxon>Lientehia</taxon>
    </lineage>
</organism>
<dbReference type="Gene3D" id="1.10.1200.10">
    <property type="entry name" value="ACP-like"/>
    <property type="match status" value="1"/>
</dbReference>
<proteinExistence type="predicted"/>
<accession>A0AAP2RK04</accession>
<evidence type="ECO:0000313" key="1">
    <source>
        <dbReference type="EMBL" id="MCD2493056.1"/>
    </source>
</evidence>
<comment type="caution">
    <text evidence="1">The sequence shown here is derived from an EMBL/GenBank/DDBJ whole genome shotgun (WGS) entry which is preliminary data.</text>
</comment>
<name>A0AAP2RK04_9FIRM</name>
<dbReference type="AlphaFoldDB" id="A0AAP2RK04"/>
<protein>
    <submittedName>
        <fullName evidence="1">Uncharacterized protein</fullName>
    </submittedName>
</protein>
<dbReference type="SUPFAM" id="SSF47336">
    <property type="entry name" value="ACP-like"/>
    <property type="match status" value="1"/>
</dbReference>
<reference evidence="1 2" key="1">
    <citation type="submission" date="2021-11" db="EMBL/GenBank/DDBJ databases">
        <title>Lacrimispora sp. nov. NSJ-141 isolated from human feces.</title>
        <authorList>
            <person name="Abdugheni R."/>
        </authorList>
    </citation>
    <scope>NUCLEOTIDE SEQUENCE [LARGE SCALE GENOMIC DNA]</scope>
    <source>
        <strain evidence="1 2">NSJ-141</strain>
    </source>
</reference>
<dbReference type="Proteomes" id="UP001299265">
    <property type="component" value="Unassembled WGS sequence"/>
</dbReference>
<sequence length="67" mass="7557">MSVPITRKSHLHTNLGFDSLAFVSLFLKIKEGFQIFFGITKIDQCPQNGAYISSIRGTIRAEEIKKN</sequence>